<dbReference type="Proteomes" id="UP001174908">
    <property type="component" value="Unassembled WGS sequence"/>
</dbReference>
<reference evidence="2" key="1">
    <citation type="submission" date="2023-06" db="EMBL/GenBank/DDBJ databases">
        <authorList>
            <person name="Jiang Y."/>
            <person name="Liu Q."/>
        </authorList>
    </citation>
    <scope>NUCLEOTIDE SEQUENCE</scope>
    <source>
        <strain evidence="2">CGMCC 1.12089</strain>
    </source>
</reference>
<dbReference type="PANTHER" id="PTHR12110">
    <property type="entry name" value="HYDROXYPYRUVATE ISOMERASE"/>
    <property type="match status" value="1"/>
</dbReference>
<evidence type="ECO:0000313" key="3">
    <source>
        <dbReference type="Proteomes" id="UP001174908"/>
    </source>
</evidence>
<organism evidence="2 3">
    <name type="scientific">Variovorax dokdonensis</name>
    <dbReference type="NCBI Taxonomy" id="344883"/>
    <lineage>
        <taxon>Bacteria</taxon>
        <taxon>Pseudomonadati</taxon>
        <taxon>Pseudomonadota</taxon>
        <taxon>Betaproteobacteria</taxon>
        <taxon>Burkholderiales</taxon>
        <taxon>Comamonadaceae</taxon>
        <taxon>Variovorax</taxon>
    </lineage>
</organism>
<proteinExistence type="predicted"/>
<dbReference type="Gene3D" id="3.20.20.150">
    <property type="entry name" value="Divalent-metal-dependent TIM barrel enzymes"/>
    <property type="match status" value="1"/>
</dbReference>
<dbReference type="RefSeq" id="WP_286661288.1">
    <property type="nucleotide sequence ID" value="NZ_JASZYV010000003.1"/>
</dbReference>
<dbReference type="Pfam" id="PF01261">
    <property type="entry name" value="AP_endonuc_2"/>
    <property type="match status" value="1"/>
</dbReference>
<accession>A0ABT7NE26</accession>
<dbReference type="InterPro" id="IPR036237">
    <property type="entry name" value="Xyl_isomerase-like_sf"/>
</dbReference>
<dbReference type="SUPFAM" id="SSF51658">
    <property type="entry name" value="Xylose isomerase-like"/>
    <property type="match status" value="1"/>
</dbReference>
<keyword evidence="3" id="KW-1185">Reference proteome</keyword>
<dbReference type="EMBL" id="JASZYV010000003">
    <property type="protein sequence ID" value="MDM0046202.1"/>
    <property type="molecule type" value="Genomic_DNA"/>
</dbReference>
<comment type="caution">
    <text evidence="2">The sequence shown here is derived from an EMBL/GenBank/DDBJ whole genome shotgun (WGS) entry which is preliminary data.</text>
</comment>
<dbReference type="InterPro" id="IPR050312">
    <property type="entry name" value="IolE/XylAMocC-like"/>
</dbReference>
<dbReference type="InterPro" id="IPR013022">
    <property type="entry name" value="Xyl_isomerase-like_TIM-brl"/>
</dbReference>
<evidence type="ECO:0000259" key="1">
    <source>
        <dbReference type="Pfam" id="PF01261"/>
    </source>
</evidence>
<gene>
    <name evidence="2" type="ORF">QTH91_17050</name>
</gene>
<evidence type="ECO:0000313" key="2">
    <source>
        <dbReference type="EMBL" id="MDM0046202.1"/>
    </source>
</evidence>
<name>A0ABT7NE26_9BURK</name>
<feature type="domain" description="Xylose isomerase-like TIM barrel" evidence="1">
    <location>
        <begin position="26"/>
        <end position="230"/>
    </location>
</feature>
<protein>
    <submittedName>
        <fullName evidence="2">TIM barrel protein</fullName>
    </submittedName>
</protein>
<sequence>MFPVYISLGAFGAAEVGRHGQPWFARLASEAGADGVEVRGELLHDTPADDHLHAELGLLAPFTAVYSEPMGLWTADGELDGGALQRGFKRAAVLGAPVLKMSIGGFRIERRDSLNDLSILLADAKAQLLIENDQTETGGTLGALQAFFAAADDVGLSLGMTFDMGNWHHQGESPLEAAKALAPRVRYVHCKGAQRLPNKWIAVPLGDSIAPWRAVLRALPGDVPHAIEYPLAGNDLLATTRDEIALVKSVRALA</sequence>